<feature type="compositionally biased region" description="Basic and acidic residues" evidence="1">
    <location>
        <begin position="739"/>
        <end position="750"/>
    </location>
</feature>
<feature type="compositionally biased region" description="Low complexity" evidence="1">
    <location>
        <begin position="458"/>
        <end position="471"/>
    </location>
</feature>
<feature type="compositionally biased region" description="Basic and acidic residues" evidence="1">
    <location>
        <begin position="813"/>
        <end position="826"/>
    </location>
</feature>
<feature type="compositionally biased region" description="Basic and acidic residues" evidence="1">
    <location>
        <begin position="517"/>
        <end position="529"/>
    </location>
</feature>
<feature type="compositionally biased region" description="Basic and acidic residues" evidence="1">
    <location>
        <begin position="637"/>
        <end position="655"/>
    </location>
</feature>
<feature type="compositionally biased region" description="Basic and acidic residues" evidence="1">
    <location>
        <begin position="442"/>
        <end position="457"/>
    </location>
</feature>
<feature type="compositionally biased region" description="Basic and acidic residues" evidence="1">
    <location>
        <begin position="693"/>
        <end position="731"/>
    </location>
</feature>
<evidence type="ECO:0000256" key="1">
    <source>
        <dbReference type="SAM" id="MobiDB-lite"/>
    </source>
</evidence>
<dbReference type="Proteomes" id="UP000466442">
    <property type="component" value="Unassembled WGS sequence"/>
</dbReference>
<organism evidence="3 4">
    <name type="scientific">Apolygus lucorum</name>
    <name type="common">Small green plant bug</name>
    <name type="synonym">Lygocoris lucorum</name>
    <dbReference type="NCBI Taxonomy" id="248454"/>
    <lineage>
        <taxon>Eukaryota</taxon>
        <taxon>Metazoa</taxon>
        <taxon>Ecdysozoa</taxon>
        <taxon>Arthropoda</taxon>
        <taxon>Hexapoda</taxon>
        <taxon>Insecta</taxon>
        <taxon>Pterygota</taxon>
        <taxon>Neoptera</taxon>
        <taxon>Paraneoptera</taxon>
        <taxon>Hemiptera</taxon>
        <taxon>Heteroptera</taxon>
        <taxon>Panheteroptera</taxon>
        <taxon>Cimicomorpha</taxon>
        <taxon>Miridae</taxon>
        <taxon>Mirini</taxon>
        <taxon>Apolygus</taxon>
    </lineage>
</organism>
<evidence type="ECO:0000259" key="2">
    <source>
        <dbReference type="Pfam" id="PF05902"/>
    </source>
</evidence>
<dbReference type="GO" id="GO:0005856">
    <property type="term" value="C:cytoskeleton"/>
    <property type="evidence" value="ECO:0007669"/>
    <property type="project" value="InterPro"/>
</dbReference>
<feature type="region of interest" description="Disordered" evidence="1">
    <location>
        <begin position="1"/>
        <end position="827"/>
    </location>
</feature>
<dbReference type="Pfam" id="PF05902">
    <property type="entry name" value="4_1_CTD"/>
    <property type="match status" value="1"/>
</dbReference>
<feature type="compositionally biased region" description="Basic and acidic residues" evidence="1">
    <location>
        <begin position="235"/>
        <end position="259"/>
    </location>
</feature>
<feature type="region of interest" description="Disordered" evidence="1">
    <location>
        <begin position="940"/>
        <end position="967"/>
    </location>
</feature>
<feature type="compositionally biased region" description="Basic and acidic residues" evidence="1">
    <location>
        <begin position="102"/>
        <end position="112"/>
    </location>
</feature>
<keyword evidence="4" id="KW-1185">Reference proteome</keyword>
<proteinExistence type="predicted"/>
<feature type="compositionally biased region" description="Basic and acidic residues" evidence="1">
    <location>
        <begin position="57"/>
        <end position="80"/>
    </location>
</feature>
<dbReference type="EMBL" id="WIXP02000017">
    <property type="protein sequence ID" value="KAF6197634.1"/>
    <property type="molecule type" value="Genomic_DNA"/>
</dbReference>
<feature type="non-terminal residue" evidence="3">
    <location>
        <position position="1"/>
    </location>
</feature>
<feature type="compositionally biased region" description="Polar residues" evidence="1">
    <location>
        <begin position="659"/>
        <end position="671"/>
    </location>
</feature>
<feature type="compositionally biased region" description="Basic and acidic residues" evidence="1">
    <location>
        <begin position="794"/>
        <end position="803"/>
    </location>
</feature>
<sequence length="1128" mass="120592">DESGASISSEEGEFSTHEKPLGGVAVLPTEGFGRKEKRDSKIEEKTNGIDNESDDEKENREVHGDRESQKSPERSPSDKKSKSKSPGGGFGSIFKSPKKSGGKADDERREGQGDADTNKMNVFKTGKDKKDKKSKDKGGQKDAKMAVEDVKGSEVGGGAKGDSKKKSGDGKLESLGVTREYVYNETEDEKEKKKKMKSKGFSYEKRGSKSEEELEESQRSPVRQNIGIAFNYSPTKKEAELVGQSKDGRSVGKDGRSVGKDGQVVAGDGESIGTEGQLLGKDGRLLSKDGQLLGKDGRLLGKDEQSVGKDGQLLGKDGKLLSKDGQSVGKDGQLLGKDGKLLSKDGQSVGKDGQLLGKDGKLLGKDGQLLGKDGKLLGKEGQSVGKDGKLVGKDGQSVGREGQLVGKDAQSFGKDGQQSVKDPQSASKDAQFISKEGSSSVKDSKTKDGRSGKDQRKSTASADSTSTAESDLLNKSADGEKHFKRGLGSLFKKKDKDSSSITSKDDGKDKPKKSKSDKKAKSDKNRRDSSSSSSSSDSSDGEGGSKGDKTKKKSKKEGLRDSSASGVAADKDHHKEGGLFGLKLKLGKDKKADGDVKTGKGAGSVDSSPAGKSDKAVSPGKVDKKKDKGGLFGFDSIGKKKKEDDKRKIEERALGKEVVSSTETLEGQGSPETELDKNKDKDKKKSGGIFASFERRPKTSPEKKDDKAKSKIPVADKRTDESPDKNKDKKSFFTFKPNAGKDKHGGDVESPKYSSTVSGSPSVIGDSPKSSSKVPSAVITEDPSAMFLNAERLGSPERDDRSFDLSAASTYGEEDRSNSFIEERSGPKIVKTTTKQSVVKNKGNVTHNIEEKVEDLSTGDFTVNTQTNTAESLEGLDPYVTATAVTTRTATTTEDLGTNAKTSQVEEKTVARTTTQTGTRQEKRVVTQEVRATSTIVSADPPMIERRDSLSSTSSDDSGTPIDDDRGVYYTNAGSITYQEPIVETEPILVTSPEFGDDSVTLTSTRDVPLVETAQAVVLPMGEKSFTLSGEVVSSQTITSKTRTVETVTYKTEKDGVVETRVEQKITIQSDGDPIDHDKALAEAIQEATAMNPDMQLFEQTREFFTGVNDLPKSNLCEKPLEMAVGGQ</sequence>
<feature type="compositionally biased region" description="Low complexity" evidence="1">
    <location>
        <begin position="323"/>
        <end position="336"/>
    </location>
</feature>
<dbReference type="OrthoDB" id="6589456at2759"/>
<feature type="compositionally biased region" description="Polar residues" evidence="1">
    <location>
        <begin position="752"/>
        <end position="761"/>
    </location>
</feature>
<feature type="compositionally biased region" description="Basic and acidic residues" evidence="1">
    <location>
        <begin position="586"/>
        <end position="598"/>
    </location>
</feature>
<feature type="compositionally biased region" description="Basic and acidic residues" evidence="1">
    <location>
        <begin position="295"/>
        <end position="307"/>
    </location>
</feature>
<evidence type="ECO:0000313" key="3">
    <source>
        <dbReference type="EMBL" id="KAF6197634.1"/>
    </source>
</evidence>
<feature type="compositionally biased region" description="Polar residues" evidence="1">
    <location>
        <begin position="416"/>
        <end position="428"/>
    </location>
</feature>
<protein>
    <recommendedName>
        <fullName evidence="2">Band 4.1 C-terminal domain-containing protein</fullName>
    </recommendedName>
</protein>
<dbReference type="GO" id="GO:0005198">
    <property type="term" value="F:structural molecule activity"/>
    <property type="evidence" value="ECO:0007669"/>
    <property type="project" value="InterPro"/>
</dbReference>
<feature type="compositionally biased region" description="Basic and acidic residues" evidence="1">
    <location>
        <begin position="32"/>
        <end position="47"/>
    </location>
</feature>
<accession>A0A8S9WMX7</accession>
<feature type="compositionally biased region" description="Low complexity" evidence="1">
    <location>
        <begin position="767"/>
        <end position="778"/>
    </location>
</feature>
<feature type="compositionally biased region" description="Basic and acidic residues" evidence="1">
    <location>
        <begin position="674"/>
        <end position="685"/>
    </location>
</feature>
<evidence type="ECO:0000313" key="4">
    <source>
        <dbReference type="Proteomes" id="UP000466442"/>
    </source>
</evidence>
<feature type="compositionally biased region" description="Basic and acidic residues" evidence="1">
    <location>
        <begin position="161"/>
        <end position="172"/>
    </location>
</feature>
<feature type="compositionally biased region" description="Basic and acidic residues" evidence="1">
    <location>
        <begin position="125"/>
        <end position="152"/>
    </location>
</feature>
<feature type="compositionally biased region" description="Basic and acidic residues" evidence="1">
    <location>
        <begin position="492"/>
        <end position="509"/>
    </location>
</feature>
<comment type="caution">
    <text evidence="3">The sequence shown here is derived from an EMBL/GenBank/DDBJ whole genome shotgun (WGS) entry which is preliminary data.</text>
</comment>
<dbReference type="InterPro" id="IPR008379">
    <property type="entry name" value="Band_4.1_C"/>
</dbReference>
<gene>
    <name evidence="3" type="ORF">GE061_008600</name>
</gene>
<reference evidence="3" key="1">
    <citation type="journal article" date="2021" name="Mol. Ecol. Resour.">
        <title>Apolygus lucorum genome provides insights into omnivorousness and mesophyll feeding.</title>
        <authorList>
            <person name="Liu Y."/>
            <person name="Liu H."/>
            <person name="Wang H."/>
            <person name="Huang T."/>
            <person name="Liu B."/>
            <person name="Yang B."/>
            <person name="Yin L."/>
            <person name="Li B."/>
            <person name="Zhang Y."/>
            <person name="Zhang S."/>
            <person name="Jiang F."/>
            <person name="Zhang X."/>
            <person name="Ren Y."/>
            <person name="Wang B."/>
            <person name="Wang S."/>
            <person name="Lu Y."/>
            <person name="Wu K."/>
            <person name="Fan W."/>
            <person name="Wang G."/>
        </authorList>
    </citation>
    <scope>NUCLEOTIDE SEQUENCE</scope>
    <source>
        <strain evidence="3">12Hb</strain>
    </source>
</reference>
<name>A0A8S9WMX7_APOLU</name>
<dbReference type="GO" id="GO:0003779">
    <property type="term" value="F:actin binding"/>
    <property type="evidence" value="ECO:0007669"/>
    <property type="project" value="InterPro"/>
</dbReference>
<feature type="compositionally biased region" description="Basic and acidic residues" evidence="1">
    <location>
        <begin position="202"/>
        <end position="211"/>
    </location>
</feature>
<feature type="domain" description="Band 4.1 C-terminal" evidence="2">
    <location>
        <begin position="1029"/>
        <end position="1097"/>
    </location>
</feature>
<dbReference type="AlphaFoldDB" id="A0A8S9WMX7"/>
<feature type="compositionally biased region" description="Low complexity" evidence="1">
    <location>
        <begin position="344"/>
        <end position="357"/>
    </location>
</feature>
<feature type="compositionally biased region" description="Low complexity" evidence="1">
    <location>
        <begin position="950"/>
        <end position="961"/>
    </location>
</feature>